<proteinExistence type="predicted"/>
<dbReference type="InterPro" id="IPR000326">
    <property type="entry name" value="PAP2/HPO"/>
</dbReference>
<evidence type="ECO:0000313" key="2">
    <source>
        <dbReference type="EMBL" id="GEO09600.1"/>
    </source>
</evidence>
<accession>A0A512BCA3</accession>
<dbReference type="Proteomes" id="UP000321513">
    <property type="component" value="Unassembled WGS sequence"/>
</dbReference>
<dbReference type="InterPro" id="IPR036938">
    <property type="entry name" value="PAP2/HPO_sf"/>
</dbReference>
<dbReference type="SUPFAM" id="SSF48317">
    <property type="entry name" value="Acid phosphatase/Vanadium-dependent haloperoxidase"/>
    <property type="match status" value="1"/>
</dbReference>
<dbReference type="InterPro" id="IPR052559">
    <property type="entry name" value="V-haloperoxidase"/>
</dbReference>
<dbReference type="RefSeq" id="WP_147203723.1">
    <property type="nucleotide sequence ID" value="NZ_BJYT01000007.1"/>
</dbReference>
<reference evidence="2 3" key="1">
    <citation type="submission" date="2019-07" db="EMBL/GenBank/DDBJ databases">
        <title>Whole genome shotgun sequence of Segetibacter aerophilus NBRC 106135.</title>
        <authorList>
            <person name="Hosoyama A."/>
            <person name="Uohara A."/>
            <person name="Ohji S."/>
            <person name="Ichikawa N."/>
        </authorList>
    </citation>
    <scope>NUCLEOTIDE SEQUENCE [LARGE SCALE GENOMIC DNA]</scope>
    <source>
        <strain evidence="2 3">NBRC 106135</strain>
    </source>
</reference>
<keyword evidence="3" id="KW-1185">Reference proteome</keyword>
<evidence type="ECO:0000313" key="3">
    <source>
        <dbReference type="Proteomes" id="UP000321513"/>
    </source>
</evidence>
<dbReference type="AlphaFoldDB" id="A0A512BCA3"/>
<dbReference type="EMBL" id="BJYT01000007">
    <property type="protein sequence ID" value="GEO09600.1"/>
    <property type="molecule type" value="Genomic_DNA"/>
</dbReference>
<dbReference type="OrthoDB" id="9780455at2"/>
<dbReference type="Pfam" id="PF01569">
    <property type="entry name" value="PAP2"/>
    <property type="match status" value="1"/>
</dbReference>
<protein>
    <recommendedName>
        <fullName evidence="1">Phosphatidic acid phosphatase type 2/haloperoxidase domain-containing protein</fullName>
    </recommendedName>
</protein>
<sequence length="451" mass="50797">MKTKFLWLIIIASLGCRQQPQQKANPALLTDRNLLHNNMHQLTEVIIHDMFSPPVSSRIYSYTSLAAYEAIRFEKENYPSIVKELHGFPQMPVPEKNKKYNYLLAATKAFFTVAEKITFSADTLDNYQNKVLGDFKSLLDEETYDRSIAFGSSVGKSILERTKVDNYKETRGMPKFLGSDEEGKWRPTPSDYLDGLEPNWGKILPLALDSAAEIKCPAPPAYTLEKKSPFYTAVNEVYQIGTHLTDEQREIAKYWDDNPFVLEHSGHLMFGNKKITPVGHWIGITGIACKMKNLEPVESAKMYALTSVGMFDVVITCWREKFIRNVIRPVTIINDVIDNNWVPLLQTPPFPEHSSGHSGISASAATILTKRFGDNFAFEDTSDLAYIGMRRHFSSFVSAAQEASLSRVYGGIHYRTGVDAGAEQGRDVAKYVIKKFLEKSPQQKSEAVAAK</sequence>
<dbReference type="PANTHER" id="PTHR34599:SF2">
    <property type="entry name" value="TRAF-TYPE DOMAIN-CONTAINING PROTEIN"/>
    <property type="match status" value="1"/>
</dbReference>
<dbReference type="PROSITE" id="PS51257">
    <property type="entry name" value="PROKAR_LIPOPROTEIN"/>
    <property type="match status" value="1"/>
</dbReference>
<comment type="caution">
    <text evidence="2">The sequence shown here is derived from an EMBL/GenBank/DDBJ whole genome shotgun (WGS) entry which is preliminary data.</text>
</comment>
<gene>
    <name evidence="2" type="ORF">SAE01_20960</name>
</gene>
<dbReference type="PANTHER" id="PTHR34599">
    <property type="entry name" value="PEROXIDASE-RELATED"/>
    <property type="match status" value="1"/>
</dbReference>
<name>A0A512BCA3_9BACT</name>
<dbReference type="CDD" id="cd03398">
    <property type="entry name" value="PAP2_haloperoxidase"/>
    <property type="match status" value="1"/>
</dbReference>
<evidence type="ECO:0000259" key="1">
    <source>
        <dbReference type="Pfam" id="PF01569"/>
    </source>
</evidence>
<dbReference type="Gene3D" id="1.10.606.20">
    <property type="match status" value="1"/>
</dbReference>
<feature type="domain" description="Phosphatidic acid phosphatase type 2/haloperoxidase" evidence="1">
    <location>
        <begin position="304"/>
        <end position="425"/>
    </location>
</feature>
<organism evidence="2 3">
    <name type="scientific">Segetibacter aerophilus</name>
    <dbReference type="NCBI Taxonomy" id="670293"/>
    <lineage>
        <taxon>Bacteria</taxon>
        <taxon>Pseudomonadati</taxon>
        <taxon>Bacteroidota</taxon>
        <taxon>Chitinophagia</taxon>
        <taxon>Chitinophagales</taxon>
        <taxon>Chitinophagaceae</taxon>
        <taxon>Segetibacter</taxon>
    </lineage>
</organism>